<dbReference type="HOGENOM" id="CLU_045011_13_3_10"/>
<dbReference type="InterPro" id="IPR010976">
    <property type="entry name" value="B-phosphoglucomutase_hydrolase"/>
</dbReference>
<dbReference type="GO" id="GO:0050308">
    <property type="term" value="F:sugar-phosphatase activity"/>
    <property type="evidence" value="ECO:0007669"/>
    <property type="project" value="TreeGrafter"/>
</dbReference>
<keyword evidence="4" id="KW-0479">Metal-binding</keyword>
<reference evidence="6 7" key="2">
    <citation type="journal article" date="2011" name="Stand. Genomic Sci.">
        <title>Complete genome sequence of Leadbetterella byssophila type strain (4M15).</title>
        <authorList>
            <person name="Abt B."/>
            <person name="Teshima H."/>
            <person name="Lucas S."/>
            <person name="Lapidus A."/>
            <person name="Del Rio T.G."/>
            <person name="Nolan M."/>
            <person name="Tice H."/>
            <person name="Cheng J.F."/>
            <person name="Pitluck S."/>
            <person name="Liolios K."/>
            <person name="Pagani I."/>
            <person name="Ivanova N."/>
            <person name="Mavromatis K."/>
            <person name="Pati A."/>
            <person name="Tapia R."/>
            <person name="Han C."/>
            <person name="Goodwin L."/>
            <person name="Chen A."/>
            <person name="Palaniappan K."/>
            <person name="Land M."/>
            <person name="Hauser L."/>
            <person name="Chang Y.J."/>
            <person name="Jeffries C.D."/>
            <person name="Rohde M."/>
            <person name="Goker M."/>
            <person name="Tindall B.J."/>
            <person name="Detter J.C."/>
            <person name="Woyke T."/>
            <person name="Bristow J."/>
            <person name="Eisen J.A."/>
            <person name="Markowitz V."/>
            <person name="Hugenholtz P."/>
            <person name="Klenk H.P."/>
            <person name="Kyrpides N.C."/>
        </authorList>
    </citation>
    <scope>NUCLEOTIDE SEQUENCE [LARGE SCALE GENOMIC DNA]</scope>
    <source>
        <strain evidence="7">DSM 17132 / JCM 16389 / KACC 11308 / NBRC 106382 / 4M15</strain>
    </source>
</reference>
<dbReference type="KEGG" id="lby:Lbys_0589"/>
<feature type="active site" description="Nucleophile" evidence="2">
    <location>
        <position position="7"/>
    </location>
</feature>
<dbReference type="AlphaFoldDB" id="E4RY24"/>
<feature type="binding site" evidence="4">
    <location>
        <position position="9"/>
    </location>
    <ligand>
        <name>Mg(2+)</name>
        <dbReference type="ChEBI" id="CHEBI:18420"/>
    </ligand>
</feature>
<feature type="binding site" evidence="4">
    <location>
        <position position="167"/>
    </location>
    <ligand>
        <name>Mg(2+)</name>
        <dbReference type="ChEBI" id="CHEBI:18420"/>
    </ligand>
</feature>
<feature type="binding site" evidence="3">
    <location>
        <position position="143"/>
    </location>
    <ligand>
        <name>substrate</name>
    </ligand>
</feature>
<feature type="binding site" evidence="4">
    <location>
        <position position="168"/>
    </location>
    <ligand>
        <name>Mg(2+)</name>
        <dbReference type="ChEBI" id="CHEBI:18420"/>
    </ligand>
</feature>
<dbReference type="SFLD" id="SFLDS00003">
    <property type="entry name" value="Haloacid_Dehalogenase"/>
    <property type="match status" value="1"/>
</dbReference>
<evidence type="ECO:0000256" key="2">
    <source>
        <dbReference type="PIRSR" id="PIRSR610972-1"/>
    </source>
</evidence>
<feature type="binding site" evidence="3">
    <location>
        <begin position="7"/>
        <end position="9"/>
    </location>
    <ligand>
        <name>substrate</name>
    </ligand>
</feature>
<dbReference type="GO" id="GO:0008801">
    <property type="term" value="F:beta-phosphoglucomutase activity"/>
    <property type="evidence" value="ECO:0007669"/>
    <property type="project" value="InterPro"/>
</dbReference>
<comment type="cofactor">
    <cofactor evidence="4">
        <name>Mg(2+)</name>
        <dbReference type="ChEBI" id="CHEBI:18420"/>
    </cofactor>
    <text evidence="4">Binds 2 magnesium ions per subunit.</text>
</comment>
<dbReference type="InterPro" id="IPR023214">
    <property type="entry name" value="HAD_sf"/>
</dbReference>
<name>E4RY24_LEAB4</name>
<keyword evidence="7" id="KW-1185">Reference proteome</keyword>
<evidence type="ECO:0000256" key="4">
    <source>
        <dbReference type="PIRSR" id="PIRSR610972-3"/>
    </source>
</evidence>
<feature type="binding site" evidence="3">
    <location>
        <position position="23"/>
    </location>
    <ligand>
        <name>substrate</name>
    </ligand>
</feature>
<feature type="binding site" evidence="3">
    <location>
        <position position="50"/>
    </location>
    <ligand>
        <name>substrate</name>
    </ligand>
</feature>
<dbReference type="Gene3D" id="1.10.150.240">
    <property type="entry name" value="Putative phosphatase, domain 2"/>
    <property type="match status" value="1"/>
</dbReference>
<dbReference type="SFLD" id="SFLDG01129">
    <property type="entry name" value="C1.5:_HAD__Beta-PGM__Phosphata"/>
    <property type="match status" value="1"/>
</dbReference>
<evidence type="ECO:0000256" key="3">
    <source>
        <dbReference type="PIRSR" id="PIRSR610972-2"/>
    </source>
</evidence>
<dbReference type="OrthoDB" id="9797743at2"/>
<evidence type="ECO:0000256" key="5">
    <source>
        <dbReference type="PIRSR" id="PIRSR610972-4"/>
    </source>
</evidence>
<dbReference type="PANTHER" id="PTHR43481">
    <property type="entry name" value="FRUCTOSE-1-PHOSPHATE PHOSPHATASE"/>
    <property type="match status" value="1"/>
</dbReference>
<dbReference type="InterPro" id="IPR006439">
    <property type="entry name" value="HAD-SF_hydro_IA"/>
</dbReference>
<dbReference type="EMBL" id="CP002305">
    <property type="protein sequence ID" value="ADQ16352.1"/>
    <property type="molecule type" value="Genomic_DNA"/>
</dbReference>
<dbReference type="NCBIfam" id="TIGR02009">
    <property type="entry name" value="PGMB-YQAB-SF"/>
    <property type="match status" value="1"/>
</dbReference>
<keyword evidence="4" id="KW-0460">Magnesium</keyword>
<organism evidence="6 7">
    <name type="scientific">Leadbetterella byssophila (strain DSM 17132 / JCM 16389 / KACC 11308 / NBRC 106382 / 4M15)</name>
    <dbReference type="NCBI Taxonomy" id="649349"/>
    <lineage>
        <taxon>Bacteria</taxon>
        <taxon>Pseudomonadati</taxon>
        <taxon>Bacteroidota</taxon>
        <taxon>Cytophagia</taxon>
        <taxon>Cytophagales</taxon>
        <taxon>Leadbetterellaceae</taxon>
        <taxon>Leadbetterella</taxon>
    </lineage>
</organism>
<dbReference type="STRING" id="649349.Lbys_0589"/>
<dbReference type="SFLD" id="SFLDG01135">
    <property type="entry name" value="C1.5.6:_HAD__Beta-PGM__Phospha"/>
    <property type="match status" value="1"/>
</dbReference>
<dbReference type="PANTHER" id="PTHR43481:SF4">
    <property type="entry name" value="GLYCEROL-1-PHOSPHATE PHOSPHOHYDROLASE 1-RELATED"/>
    <property type="match status" value="1"/>
</dbReference>
<feature type="active site" description="Proton donor/acceptor" evidence="2">
    <location>
        <position position="9"/>
    </location>
</feature>
<evidence type="ECO:0000256" key="1">
    <source>
        <dbReference type="ARBA" id="ARBA00006171"/>
    </source>
</evidence>
<dbReference type="Pfam" id="PF00702">
    <property type="entry name" value="Hydrolase"/>
    <property type="match status" value="1"/>
</dbReference>
<dbReference type="InterPro" id="IPR036412">
    <property type="entry name" value="HAD-like_sf"/>
</dbReference>
<feature type="binding site" evidence="4">
    <location>
        <position position="7"/>
    </location>
    <ligand>
        <name>Mg(2+)</name>
        <dbReference type="ChEBI" id="CHEBI:18420"/>
    </ligand>
</feature>
<dbReference type="InterPro" id="IPR023198">
    <property type="entry name" value="PGP-like_dom2"/>
</dbReference>
<dbReference type="Proteomes" id="UP000007435">
    <property type="component" value="Chromosome"/>
</dbReference>
<accession>E4RY24</accession>
<feature type="site" description="Important for catalytic activity and assists the phosphoryl transfer reaction to Asp8 by balancing charge and orienting the reacting groups" evidence="5">
    <location>
        <position position="143"/>
    </location>
</feature>
<dbReference type="GO" id="GO:0000287">
    <property type="term" value="F:magnesium ion binding"/>
    <property type="evidence" value="ECO:0007669"/>
    <property type="project" value="InterPro"/>
</dbReference>
<dbReference type="RefSeq" id="WP_013407404.1">
    <property type="nucleotide sequence ID" value="NC_014655.1"/>
</dbReference>
<dbReference type="InterPro" id="IPR051806">
    <property type="entry name" value="HAD-like_SPP"/>
</dbReference>
<feature type="site" description="Important for catalytic activity and assists the phosphoryl transfer reaction to Asp8 by balancing charge and orienting the reacting groups" evidence="5">
    <location>
        <position position="112"/>
    </location>
</feature>
<protein>
    <submittedName>
        <fullName evidence="6">Beta-phosphoglucomutase</fullName>
    </submittedName>
</protein>
<dbReference type="PRINTS" id="PR00413">
    <property type="entry name" value="HADHALOGNASE"/>
</dbReference>
<dbReference type="CDD" id="cd02598">
    <property type="entry name" value="HAD_BPGM"/>
    <property type="match status" value="1"/>
</dbReference>
<dbReference type="NCBIfam" id="TIGR01990">
    <property type="entry name" value="bPGM"/>
    <property type="match status" value="1"/>
</dbReference>
<feature type="binding site" evidence="3">
    <location>
        <position position="74"/>
    </location>
    <ligand>
        <name>substrate</name>
    </ligand>
</feature>
<evidence type="ECO:0000313" key="7">
    <source>
        <dbReference type="Proteomes" id="UP000007435"/>
    </source>
</evidence>
<proteinExistence type="inferred from homology"/>
<reference key="1">
    <citation type="submission" date="2010-11" db="EMBL/GenBank/DDBJ databases">
        <title>The complete genome of Leadbetterella byssophila DSM 17132.</title>
        <authorList>
            <consortium name="US DOE Joint Genome Institute (JGI-PGF)"/>
            <person name="Lucas S."/>
            <person name="Copeland A."/>
            <person name="Lapidus A."/>
            <person name="Glavina del Rio T."/>
            <person name="Dalin E."/>
            <person name="Tice H."/>
            <person name="Bruce D."/>
            <person name="Goodwin L."/>
            <person name="Pitluck S."/>
            <person name="Kyrpides N."/>
            <person name="Mavromatis K."/>
            <person name="Ivanova N."/>
            <person name="Teshima H."/>
            <person name="Brettin T."/>
            <person name="Detter J.C."/>
            <person name="Han C."/>
            <person name="Tapia R."/>
            <person name="Land M."/>
            <person name="Hauser L."/>
            <person name="Markowitz V."/>
            <person name="Cheng J.-F."/>
            <person name="Hugenholtz P."/>
            <person name="Woyke T."/>
            <person name="Wu D."/>
            <person name="Tindall B."/>
            <person name="Pomrenke H.G."/>
            <person name="Brambilla E."/>
            <person name="Klenk H.-P."/>
            <person name="Eisen J.A."/>
        </authorList>
    </citation>
    <scope>NUCLEOTIDE SEQUENCE [LARGE SCALE GENOMIC DNA]</scope>
    <source>
        <strain>DSM 17132</strain>
    </source>
</reference>
<gene>
    <name evidence="6" type="ordered locus">Lbys_0589</name>
</gene>
<dbReference type="GO" id="GO:0005975">
    <property type="term" value="P:carbohydrate metabolic process"/>
    <property type="evidence" value="ECO:0007669"/>
    <property type="project" value="InterPro"/>
</dbReference>
<dbReference type="SUPFAM" id="SSF56784">
    <property type="entry name" value="HAD-like"/>
    <property type="match status" value="1"/>
</dbReference>
<feature type="binding site" evidence="3">
    <location>
        <begin position="42"/>
        <end position="47"/>
    </location>
    <ligand>
        <name>substrate</name>
    </ligand>
</feature>
<feature type="binding site" evidence="3">
    <location>
        <begin position="112"/>
        <end position="116"/>
    </location>
    <ligand>
        <name>substrate</name>
    </ligand>
</feature>
<comment type="similarity">
    <text evidence="1">Belongs to the HAD-like hydrolase superfamily. CbbY/CbbZ/Gph/YieH family.</text>
</comment>
<evidence type="ECO:0000313" key="6">
    <source>
        <dbReference type="EMBL" id="ADQ16352.1"/>
    </source>
</evidence>
<dbReference type="NCBIfam" id="TIGR01509">
    <property type="entry name" value="HAD-SF-IA-v3"/>
    <property type="match status" value="1"/>
</dbReference>
<sequence>MSGFIFDLDGVLVDTAKFHFEAWRELARDLGFDMDETFNETLKGVSRMESLEKILQKGNIDASSDQKLSWAEQKNQNYLARVQKMTKADVLPGVLAFLEKSKQLKIPMAVGSASKNAVAILTLTEIKDYFQVIIDGNQISKGKPDPEVFLLAAKTLQLSPALCVVFEDAEAGIEAALAAGMYAVGVGDLEKADEMISGFEGQDPEQFILDPL</sequence>
<dbReference type="InterPro" id="IPR010972">
    <property type="entry name" value="Beta-PGM"/>
</dbReference>
<dbReference type="Gene3D" id="3.40.50.1000">
    <property type="entry name" value="HAD superfamily/HAD-like"/>
    <property type="match status" value="1"/>
</dbReference>
<dbReference type="eggNOG" id="COG0637">
    <property type="taxonomic scope" value="Bacteria"/>
</dbReference>